<keyword evidence="4" id="KW-1185">Reference proteome</keyword>
<feature type="region of interest" description="Disordered" evidence="1">
    <location>
        <begin position="282"/>
        <end position="329"/>
    </location>
</feature>
<accession>A0ABV9QUP3</accession>
<evidence type="ECO:0000256" key="1">
    <source>
        <dbReference type="SAM" id="MobiDB-lite"/>
    </source>
</evidence>
<dbReference type="Proteomes" id="UP001595886">
    <property type="component" value="Unassembled WGS sequence"/>
</dbReference>
<dbReference type="RefSeq" id="WP_380020354.1">
    <property type="nucleotide sequence ID" value="NZ_JBHSHD010000007.1"/>
</dbReference>
<evidence type="ECO:0000256" key="2">
    <source>
        <dbReference type="SAM" id="Phobius"/>
    </source>
</evidence>
<name>A0ABV9QUP3_9GAMM</name>
<feature type="transmembrane region" description="Helical" evidence="2">
    <location>
        <begin position="12"/>
        <end position="33"/>
    </location>
</feature>
<evidence type="ECO:0000313" key="3">
    <source>
        <dbReference type="EMBL" id="MFC4820498.1"/>
    </source>
</evidence>
<dbReference type="EMBL" id="JBHSHD010000007">
    <property type="protein sequence ID" value="MFC4820498.1"/>
    <property type="molecule type" value="Genomic_DNA"/>
</dbReference>
<keyword evidence="2" id="KW-1133">Transmembrane helix</keyword>
<protein>
    <submittedName>
        <fullName evidence="3">Uncharacterized protein</fullName>
    </submittedName>
</protein>
<organism evidence="3 4">
    <name type="scientific">Dokdonella ginsengisoli</name>
    <dbReference type="NCBI Taxonomy" id="363846"/>
    <lineage>
        <taxon>Bacteria</taxon>
        <taxon>Pseudomonadati</taxon>
        <taxon>Pseudomonadota</taxon>
        <taxon>Gammaproteobacteria</taxon>
        <taxon>Lysobacterales</taxon>
        <taxon>Rhodanobacteraceae</taxon>
        <taxon>Dokdonella</taxon>
    </lineage>
</organism>
<sequence length="329" mass="36815">MTQTTLGQWSQRLLTLAGLFCLFYLFLVLIQPYRFPIVLSEKHGRVIDAQTGKGLPGVAVIVNYHLWSSTPMQAGDGGCMHQKIVWTDADGSYVIPNASKDIDVAEDMLLRMVPGYSRNYGWLLLYYKDGYVVKEDVERMIDTIEGRPVPRVTPVEPYTKNGPIYIVPPVPMLRAEIASSPAMADAYIASVRSLAIASQCSLYEEENSEASWLVRSDMDRSVRKLICELPPNRILAKEARAGGTSYDCPLVMGIKRIRERKGEGTPLTTGDLCEAYKYVPQDDECSERPKPDRLIIPPPRTPTSRPVLNSAPSYSDSAYKSAERTREMK</sequence>
<comment type="caution">
    <text evidence="3">The sequence shown here is derived from an EMBL/GenBank/DDBJ whole genome shotgun (WGS) entry which is preliminary data.</text>
</comment>
<proteinExistence type="predicted"/>
<reference evidence="4" key="1">
    <citation type="journal article" date="2019" name="Int. J. Syst. Evol. Microbiol.">
        <title>The Global Catalogue of Microorganisms (GCM) 10K type strain sequencing project: providing services to taxonomists for standard genome sequencing and annotation.</title>
        <authorList>
            <consortium name="The Broad Institute Genomics Platform"/>
            <consortium name="The Broad Institute Genome Sequencing Center for Infectious Disease"/>
            <person name="Wu L."/>
            <person name="Ma J."/>
        </authorList>
    </citation>
    <scope>NUCLEOTIDE SEQUENCE [LARGE SCALE GENOMIC DNA]</scope>
    <source>
        <strain evidence="4">CCUG 30340</strain>
    </source>
</reference>
<evidence type="ECO:0000313" key="4">
    <source>
        <dbReference type="Proteomes" id="UP001595886"/>
    </source>
</evidence>
<keyword evidence="2" id="KW-0472">Membrane</keyword>
<gene>
    <name evidence="3" type="ORF">ACFO6Q_09185</name>
</gene>
<keyword evidence="2" id="KW-0812">Transmembrane</keyword>